<organism evidence="2 3">
    <name type="scientific">Candida tropicalis (strain ATCC MYA-3404 / T1)</name>
    <name type="common">Yeast</name>
    <dbReference type="NCBI Taxonomy" id="294747"/>
    <lineage>
        <taxon>Eukaryota</taxon>
        <taxon>Fungi</taxon>
        <taxon>Dikarya</taxon>
        <taxon>Ascomycota</taxon>
        <taxon>Saccharomycotina</taxon>
        <taxon>Pichiomycetes</taxon>
        <taxon>Debaryomycetaceae</taxon>
        <taxon>Candida/Lodderomyces clade</taxon>
        <taxon>Candida</taxon>
    </lineage>
</organism>
<name>C5MIN4_CANTT</name>
<dbReference type="KEGG" id="ctp:CTRG_05927"/>
<feature type="region of interest" description="Disordered" evidence="1">
    <location>
        <begin position="183"/>
        <end position="212"/>
    </location>
</feature>
<dbReference type="HOGENOM" id="CLU_852572_0_0_1"/>
<feature type="compositionally biased region" description="Polar residues" evidence="1">
    <location>
        <begin position="65"/>
        <end position="74"/>
    </location>
</feature>
<feature type="region of interest" description="Disordered" evidence="1">
    <location>
        <begin position="1"/>
        <end position="145"/>
    </location>
</feature>
<gene>
    <name evidence="2" type="ORF">CTRG_05927</name>
</gene>
<evidence type="ECO:0000313" key="3">
    <source>
        <dbReference type="Proteomes" id="UP000002037"/>
    </source>
</evidence>
<dbReference type="GeneID" id="8296042"/>
<dbReference type="VEuPathDB" id="FungiDB:CTRG_05927"/>
<dbReference type="EMBL" id="GG692404">
    <property type="protein sequence ID" value="EER30528.1"/>
    <property type="molecule type" value="Genomic_DNA"/>
</dbReference>
<feature type="compositionally biased region" description="Polar residues" evidence="1">
    <location>
        <begin position="120"/>
        <end position="138"/>
    </location>
</feature>
<keyword evidence="3" id="KW-1185">Reference proteome</keyword>
<accession>C5MIN4</accession>
<sequence>MLLTPKVNYTNDRRQTPRNRFGWVRRLMQGQNRATIHPSPPSTGVPNTRPVTSDSSSSSRVPDITNRTTRLSNSRHIRNSEDSQNQSVKSTDESDSLHNGGDGDDGDDNSLDAISDMHSDNVSTTPLKSIISTQSTKEPSILSGDANIDSTSLNASTAETSLAPSVNTPTNYTFTPTITNGSALATPTSNGSNNNNHNQTLNLNNSGVPDRDSESIVTLASSTRRIRRRSIDTNCSTAGIPPASIMERLSVQPANSNYATSIRTANDRASQVEAASHYDDQSSSVRSFN</sequence>
<dbReference type="OrthoDB" id="5377012at2759"/>
<dbReference type="RefSeq" id="XP_002546449.1">
    <property type="nucleotide sequence ID" value="XM_002546403.1"/>
</dbReference>
<proteinExistence type="predicted"/>
<dbReference type="eggNOG" id="ENOG502SFF8">
    <property type="taxonomic scope" value="Eukaryota"/>
</dbReference>
<dbReference type="AlphaFoldDB" id="C5MIN4"/>
<feature type="compositionally biased region" description="Low complexity" evidence="1">
    <location>
        <begin position="188"/>
        <end position="207"/>
    </location>
</feature>
<evidence type="ECO:0000256" key="1">
    <source>
        <dbReference type="SAM" id="MobiDB-lite"/>
    </source>
</evidence>
<feature type="compositionally biased region" description="Low complexity" evidence="1">
    <location>
        <begin position="48"/>
        <end position="63"/>
    </location>
</feature>
<reference evidence="2 3" key="1">
    <citation type="journal article" date="2009" name="Nature">
        <title>Evolution of pathogenicity and sexual reproduction in eight Candida genomes.</title>
        <authorList>
            <person name="Butler G."/>
            <person name="Rasmussen M.D."/>
            <person name="Lin M.F."/>
            <person name="Santos M.A."/>
            <person name="Sakthikumar S."/>
            <person name="Munro C.A."/>
            <person name="Rheinbay E."/>
            <person name="Grabherr M."/>
            <person name="Forche A."/>
            <person name="Reedy J.L."/>
            <person name="Agrafioti I."/>
            <person name="Arnaud M.B."/>
            <person name="Bates S."/>
            <person name="Brown A.J."/>
            <person name="Brunke S."/>
            <person name="Costanzo M.C."/>
            <person name="Fitzpatrick D.A."/>
            <person name="de Groot P.W."/>
            <person name="Harris D."/>
            <person name="Hoyer L.L."/>
            <person name="Hube B."/>
            <person name="Klis F.M."/>
            <person name="Kodira C."/>
            <person name="Lennard N."/>
            <person name="Logue M.E."/>
            <person name="Martin R."/>
            <person name="Neiman A.M."/>
            <person name="Nikolaou E."/>
            <person name="Quail M.A."/>
            <person name="Quinn J."/>
            <person name="Santos M.C."/>
            <person name="Schmitzberger F.F."/>
            <person name="Sherlock G."/>
            <person name="Shah P."/>
            <person name="Silverstein K.A."/>
            <person name="Skrzypek M.S."/>
            <person name="Soll D."/>
            <person name="Staggs R."/>
            <person name="Stansfield I."/>
            <person name="Stumpf M.P."/>
            <person name="Sudbery P.E."/>
            <person name="Srikantha T."/>
            <person name="Zeng Q."/>
            <person name="Berman J."/>
            <person name="Berriman M."/>
            <person name="Heitman J."/>
            <person name="Gow N.A."/>
            <person name="Lorenz M.C."/>
            <person name="Birren B.W."/>
            <person name="Kellis M."/>
            <person name="Cuomo C.A."/>
        </authorList>
    </citation>
    <scope>NUCLEOTIDE SEQUENCE [LARGE SCALE GENOMIC DNA]</scope>
    <source>
        <strain evidence="3">ATCC MYA-3404 / T1</strain>
    </source>
</reference>
<protein>
    <submittedName>
        <fullName evidence="2">Uncharacterized protein</fullName>
    </submittedName>
</protein>
<dbReference type="Proteomes" id="UP000002037">
    <property type="component" value="Unassembled WGS sequence"/>
</dbReference>
<evidence type="ECO:0000313" key="2">
    <source>
        <dbReference type="EMBL" id="EER30528.1"/>
    </source>
</evidence>